<name>A0A1J5T5L3_9ZZZZ</name>
<evidence type="ECO:0000259" key="7">
    <source>
        <dbReference type="Pfam" id="PF00590"/>
    </source>
</evidence>
<keyword evidence="4 8" id="KW-0489">Methyltransferase</keyword>
<evidence type="ECO:0000256" key="6">
    <source>
        <dbReference type="ARBA" id="ARBA00022691"/>
    </source>
</evidence>
<dbReference type="InterPro" id="IPR006364">
    <property type="entry name" value="CobI/CbiL/CobIJ_dom"/>
</dbReference>
<comment type="pathway">
    <text evidence="1">Cofactor biosynthesis; adenosylcobalamin biosynthesis.</text>
</comment>
<evidence type="ECO:0000256" key="1">
    <source>
        <dbReference type="ARBA" id="ARBA00004953"/>
    </source>
</evidence>
<dbReference type="SUPFAM" id="SSF53790">
    <property type="entry name" value="Tetrapyrrole methylase"/>
    <property type="match status" value="1"/>
</dbReference>
<evidence type="ECO:0000313" key="8">
    <source>
        <dbReference type="EMBL" id="OIR09108.1"/>
    </source>
</evidence>
<dbReference type="CDD" id="cd11645">
    <property type="entry name" value="Precorrin_2_C20_MT"/>
    <property type="match status" value="1"/>
</dbReference>
<dbReference type="Gene3D" id="3.30.950.10">
    <property type="entry name" value="Methyltransferase, Cobalt-precorrin-4 Transmethylase, Domain 2"/>
    <property type="match status" value="1"/>
</dbReference>
<dbReference type="InterPro" id="IPR035996">
    <property type="entry name" value="4pyrrol_Methylase_sf"/>
</dbReference>
<dbReference type="UniPathway" id="UPA00148"/>
<dbReference type="InterPro" id="IPR000878">
    <property type="entry name" value="4pyrrol_Mease"/>
</dbReference>
<dbReference type="InterPro" id="IPR014776">
    <property type="entry name" value="4pyrrole_Mease_sub2"/>
</dbReference>
<dbReference type="PROSITE" id="PS00840">
    <property type="entry name" value="SUMT_2"/>
    <property type="match status" value="1"/>
</dbReference>
<dbReference type="GO" id="GO:0009236">
    <property type="term" value="P:cobalamin biosynthetic process"/>
    <property type="evidence" value="ECO:0007669"/>
    <property type="project" value="UniProtKB-UniPathway"/>
</dbReference>
<dbReference type="EMBL" id="MLJW01000028">
    <property type="protein sequence ID" value="OIR09108.1"/>
    <property type="molecule type" value="Genomic_DNA"/>
</dbReference>
<comment type="caution">
    <text evidence="8">The sequence shown here is derived from an EMBL/GenBank/DDBJ whole genome shotgun (WGS) entry which is preliminary data.</text>
</comment>
<dbReference type="GO" id="GO:0032259">
    <property type="term" value="P:methylation"/>
    <property type="evidence" value="ECO:0007669"/>
    <property type="project" value="UniProtKB-KW"/>
</dbReference>
<dbReference type="Gene3D" id="3.40.1010.10">
    <property type="entry name" value="Cobalt-precorrin-4 Transmethylase, Domain 1"/>
    <property type="match status" value="1"/>
</dbReference>
<evidence type="ECO:0000256" key="4">
    <source>
        <dbReference type="ARBA" id="ARBA00022603"/>
    </source>
</evidence>
<organism evidence="8">
    <name type="scientific">mine drainage metagenome</name>
    <dbReference type="NCBI Taxonomy" id="410659"/>
    <lineage>
        <taxon>unclassified sequences</taxon>
        <taxon>metagenomes</taxon>
        <taxon>ecological metagenomes</taxon>
    </lineage>
</organism>
<proteinExistence type="inferred from homology"/>
<dbReference type="EC" id="2.1.1.130" evidence="8"/>
<keyword evidence="3" id="KW-0169">Cobalamin biosynthesis</keyword>
<accession>A0A1J5T5L3</accession>
<gene>
    <name evidence="8" type="primary">cobI_1</name>
    <name evidence="8" type="ORF">GALL_87150</name>
</gene>
<dbReference type="PANTHER" id="PTHR43467:SF2">
    <property type="entry name" value="COBALT-PRECORRIN-2 C(20)-METHYLTRANSFERASE"/>
    <property type="match status" value="1"/>
</dbReference>
<dbReference type="InterPro" id="IPR012382">
    <property type="entry name" value="CobI/CbiL"/>
</dbReference>
<dbReference type="PIRSF" id="PIRSF036427">
    <property type="entry name" value="Precrrn-2_mtase"/>
    <property type="match status" value="1"/>
</dbReference>
<dbReference type="NCBIfam" id="TIGR01467">
    <property type="entry name" value="cobI_cbiL"/>
    <property type="match status" value="1"/>
</dbReference>
<dbReference type="GO" id="GO:0030788">
    <property type="term" value="F:precorrin-2 C20-methyltransferase activity"/>
    <property type="evidence" value="ECO:0007669"/>
    <property type="project" value="UniProtKB-EC"/>
</dbReference>
<dbReference type="AlphaFoldDB" id="A0A1J5T5L3"/>
<keyword evidence="5 8" id="KW-0808">Transferase</keyword>
<keyword evidence="6" id="KW-0949">S-adenosyl-L-methionine</keyword>
<sequence length="233" mass="24764">MSGTLYGLGVGPGDPELLTLKAARLLAAVPVVAYPAPLRGDSLARGIAAPHLRPGVEEIALRMPFDPERRADDVYDAGAEAIAAHLAAGRDVAVLCEGDPFFFGSFAYLFARLTSRFPVEVVPGIASPMACAAVAGHPLTARDDALVVIPAPRPEAEIEQLLRGAEAAVIMKLGRHLPKVLRVLERLDLTGCARYVERAGQPGQALLPLDEAARRGAPYFALILVHKRGKAWI</sequence>
<comment type="similarity">
    <text evidence="2">Belongs to the precorrin methyltransferase family.</text>
</comment>
<dbReference type="PANTHER" id="PTHR43467">
    <property type="entry name" value="COBALT-PRECORRIN-2 C(20)-METHYLTRANSFERASE"/>
    <property type="match status" value="1"/>
</dbReference>
<dbReference type="Pfam" id="PF00590">
    <property type="entry name" value="TP_methylase"/>
    <property type="match status" value="1"/>
</dbReference>
<feature type="domain" description="Tetrapyrrole methylase" evidence="7">
    <location>
        <begin position="4"/>
        <end position="207"/>
    </location>
</feature>
<evidence type="ECO:0000256" key="5">
    <source>
        <dbReference type="ARBA" id="ARBA00022679"/>
    </source>
</evidence>
<reference evidence="8" key="1">
    <citation type="submission" date="2016-10" db="EMBL/GenBank/DDBJ databases">
        <title>Sequence of Gallionella enrichment culture.</title>
        <authorList>
            <person name="Poehlein A."/>
            <person name="Muehling M."/>
            <person name="Daniel R."/>
        </authorList>
    </citation>
    <scope>NUCLEOTIDE SEQUENCE</scope>
</reference>
<protein>
    <submittedName>
        <fullName evidence="8">Precorrin-2 C(20)-methyltransferase</fullName>
        <ecNumber evidence="8">2.1.1.130</ecNumber>
    </submittedName>
</protein>
<evidence type="ECO:0000256" key="3">
    <source>
        <dbReference type="ARBA" id="ARBA00022573"/>
    </source>
</evidence>
<dbReference type="InterPro" id="IPR003043">
    <property type="entry name" value="Uropor_MeTrfase_CS"/>
</dbReference>
<evidence type="ECO:0000256" key="2">
    <source>
        <dbReference type="ARBA" id="ARBA00005879"/>
    </source>
</evidence>
<dbReference type="InterPro" id="IPR014777">
    <property type="entry name" value="4pyrrole_Mease_sub1"/>
</dbReference>